<keyword evidence="1" id="KW-1133">Transmembrane helix</keyword>
<keyword evidence="3" id="KW-1185">Reference proteome</keyword>
<proteinExistence type="predicted"/>
<reference evidence="2 3" key="1">
    <citation type="submission" date="2019-10" db="EMBL/GenBank/DDBJ databases">
        <title>A soil myxobacterium in the family Polyangiaceae.</title>
        <authorList>
            <person name="Li Y."/>
            <person name="Wang J."/>
        </authorList>
    </citation>
    <scope>NUCLEOTIDE SEQUENCE [LARGE SCALE GENOMIC DNA]</scope>
    <source>
        <strain evidence="2 3">DSM 14734</strain>
    </source>
</reference>
<dbReference type="Gene3D" id="3.30.530.20">
    <property type="match status" value="1"/>
</dbReference>
<dbReference type="AlphaFoldDB" id="A0A6N7PUI1"/>
<feature type="transmembrane region" description="Helical" evidence="1">
    <location>
        <begin position="198"/>
        <end position="216"/>
    </location>
</feature>
<evidence type="ECO:0008006" key="4">
    <source>
        <dbReference type="Google" id="ProtNLM"/>
    </source>
</evidence>
<keyword evidence="1" id="KW-0472">Membrane</keyword>
<feature type="transmembrane region" description="Helical" evidence="1">
    <location>
        <begin position="82"/>
        <end position="104"/>
    </location>
</feature>
<comment type="caution">
    <text evidence="2">The sequence shown here is derived from an EMBL/GenBank/DDBJ whole genome shotgun (WGS) entry which is preliminary data.</text>
</comment>
<evidence type="ECO:0000313" key="3">
    <source>
        <dbReference type="Proteomes" id="UP000440224"/>
    </source>
</evidence>
<dbReference type="InterPro" id="IPR023393">
    <property type="entry name" value="START-like_dom_sf"/>
</dbReference>
<evidence type="ECO:0000313" key="2">
    <source>
        <dbReference type="EMBL" id="MRG95227.1"/>
    </source>
</evidence>
<evidence type="ECO:0000256" key="1">
    <source>
        <dbReference type="SAM" id="Phobius"/>
    </source>
</evidence>
<keyword evidence="1" id="KW-0812">Transmembrane</keyword>
<name>A0A6N7PUI1_9BACT</name>
<dbReference type="SUPFAM" id="SSF55961">
    <property type="entry name" value="Bet v1-like"/>
    <property type="match status" value="1"/>
</dbReference>
<accession>A0A6N7PUI1</accession>
<feature type="transmembrane region" description="Helical" evidence="1">
    <location>
        <begin position="50"/>
        <end position="70"/>
    </location>
</feature>
<dbReference type="RefSeq" id="WP_153822043.1">
    <property type="nucleotide sequence ID" value="NZ_WJIE01000007.1"/>
</dbReference>
<protein>
    <recommendedName>
        <fullName evidence="4">DUF805 domain-containing protein</fullName>
    </recommendedName>
</protein>
<feature type="transmembrane region" description="Helical" evidence="1">
    <location>
        <begin position="116"/>
        <end position="136"/>
    </location>
</feature>
<dbReference type="EMBL" id="WJIE01000007">
    <property type="protein sequence ID" value="MRG95227.1"/>
    <property type="molecule type" value="Genomic_DNA"/>
</dbReference>
<feature type="transmembrane region" description="Helical" evidence="1">
    <location>
        <begin position="228"/>
        <end position="247"/>
    </location>
</feature>
<feature type="transmembrane region" description="Helical" evidence="1">
    <location>
        <begin position="171"/>
        <end position="192"/>
    </location>
</feature>
<dbReference type="OrthoDB" id="315686at2"/>
<dbReference type="Proteomes" id="UP000440224">
    <property type="component" value="Unassembled WGS sequence"/>
</dbReference>
<gene>
    <name evidence="2" type="ORF">GF068_25395</name>
</gene>
<feature type="transmembrane region" description="Helical" evidence="1">
    <location>
        <begin position="253"/>
        <end position="275"/>
    </location>
</feature>
<sequence>MSDSPPPSRPRTPLREVTRLWFGLEAPVGRRAYLLTGVTLMALKYGLDALLVYLASGVLWSPLAYLSPALSLRMQSIPDAPSWLFVTMGVATLPFLWIGVSMSIRRAANAGLSPWFGLSFLVPALNYLVMLVLAALPERADAWKPEPTSPYREPGPQPKIQPKIEGTLRSALLGVVAAVAVGLGMAGLSVYALNLYGMSLFFVTPFVMGSVSSFLLNREAPQPLGRAVLVAGLSVAITGGAMLLFALEGLVCLLMAAPIAGVVAVIGAILGRAIALQAKTPRTHAAAAVLALPGLVGAEAAVVTPELREVKTVIEVDAPPDRVWENVIGFGELAPPAEWFFHTGIAYPVRARLEGEGVGAVRYCEFSTGPFVEPITVWDKPRRLAFDVAKQPHAMKEWSPFQYVHAPHLDGSLRSKRGQFLLTELPGGRTRLEGTTWYELEMSPNMYWAFWSDGAIHAIHTRVLEHVKRLSEAK</sequence>
<organism evidence="2 3">
    <name type="scientific">Polyangium spumosum</name>
    <dbReference type="NCBI Taxonomy" id="889282"/>
    <lineage>
        <taxon>Bacteria</taxon>
        <taxon>Pseudomonadati</taxon>
        <taxon>Myxococcota</taxon>
        <taxon>Polyangia</taxon>
        <taxon>Polyangiales</taxon>
        <taxon>Polyangiaceae</taxon>
        <taxon>Polyangium</taxon>
    </lineage>
</organism>